<gene>
    <name evidence="1" type="ORF">OVN521_LOCUS1412</name>
</gene>
<dbReference type="EMBL" id="CAJOBG010000096">
    <property type="protein sequence ID" value="CAF3756055.1"/>
    <property type="molecule type" value="Genomic_DNA"/>
</dbReference>
<dbReference type="Proteomes" id="UP000663866">
    <property type="component" value="Unassembled WGS sequence"/>
</dbReference>
<organism evidence="1 2">
    <name type="scientific">Rotaria magnacalcarata</name>
    <dbReference type="NCBI Taxonomy" id="392030"/>
    <lineage>
        <taxon>Eukaryota</taxon>
        <taxon>Metazoa</taxon>
        <taxon>Spiralia</taxon>
        <taxon>Gnathifera</taxon>
        <taxon>Rotifera</taxon>
        <taxon>Eurotatoria</taxon>
        <taxon>Bdelloidea</taxon>
        <taxon>Philodinida</taxon>
        <taxon>Philodinidae</taxon>
        <taxon>Rotaria</taxon>
    </lineage>
</organism>
<reference evidence="1" key="1">
    <citation type="submission" date="2021-02" db="EMBL/GenBank/DDBJ databases">
        <authorList>
            <person name="Nowell W R."/>
        </authorList>
    </citation>
    <scope>NUCLEOTIDE SEQUENCE</scope>
</reference>
<accession>A0A818YMS6</accession>
<protein>
    <submittedName>
        <fullName evidence="1">Uncharacterized protein</fullName>
    </submittedName>
</protein>
<sequence length="180" mass="20379">MTSTEPKLVSTNQRATNSSRFNEAKRLTTYLVVNNSQLHLVEVPDLMHKSVVFRNQAHRILEAIRLPGFSIGNQPILFSFDETNENSFKCKLNGRSSLSVTTAQTSSSAYPQQILAIIPSSNYVGHHFETYTNDSLSTDTSNDTTIEEVHNYLAFSRNANDHHQYVNSSSLRNKKRQRSK</sequence>
<dbReference type="AlphaFoldDB" id="A0A818YMS6"/>
<evidence type="ECO:0000313" key="2">
    <source>
        <dbReference type="Proteomes" id="UP000663866"/>
    </source>
</evidence>
<comment type="caution">
    <text evidence="1">The sequence shown here is derived from an EMBL/GenBank/DDBJ whole genome shotgun (WGS) entry which is preliminary data.</text>
</comment>
<name>A0A818YMS6_9BILA</name>
<evidence type="ECO:0000313" key="1">
    <source>
        <dbReference type="EMBL" id="CAF3756055.1"/>
    </source>
</evidence>
<proteinExistence type="predicted"/>
<keyword evidence="2" id="KW-1185">Reference proteome</keyword>